<gene>
    <name evidence="1" type="ORF">GCM10023187_46380</name>
</gene>
<name>A0ABP8KUV9_9BACT</name>
<keyword evidence="2" id="KW-1185">Reference proteome</keyword>
<dbReference type="Pfam" id="PF11225">
    <property type="entry name" value="DUF3024"/>
    <property type="match status" value="1"/>
</dbReference>
<organism evidence="1 2">
    <name type="scientific">Nibrella viscosa</name>
    <dbReference type="NCBI Taxonomy" id="1084524"/>
    <lineage>
        <taxon>Bacteria</taxon>
        <taxon>Pseudomonadati</taxon>
        <taxon>Bacteroidota</taxon>
        <taxon>Cytophagia</taxon>
        <taxon>Cytophagales</taxon>
        <taxon>Spirosomataceae</taxon>
        <taxon>Nibrella</taxon>
    </lineage>
</organism>
<evidence type="ECO:0000313" key="2">
    <source>
        <dbReference type="Proteomes" id="UP001500936"/>
    </source>
</evidence>
<dbReference type="InterPro" id="IPR021388">
    <property type="entry name" value="DUF3024"/>
</dbReference>
<comment type="caution">
    <text evidence="1">The sequence shown here is derived from an EMBL/GenBank/DDBJ whole genome shotgun (WGS) entry which is preliminary data.</text>
</comment>
<dbReference type="RefSeq" id="WP_345270441.1">
    <property type="nucleotide sequence ID" value="NZ_BAABHB010000013.1"/>
</dbReference>
<reference evidence="2" key="1">
    <citation type="journal article" date="2019" name="Int. J. Syst. Evol. Microbiol.">
        <title>The Global Catalogue of Microorganisms (GCM) 10K type strain sequencing project: providing services to taxonomists for standard genome sequencing and annotation.</title>
        <authorList>
            <consortium name="The Broad Institute Genomics Platform"/>
            <consortium name="The Broad Institute Genome Sequencing Center for Infectious Disease"/>
            <person name="Wu L."/>
            <person name="Ma J."/>
        </authorList>
    </citation>
    <scope>NUCLEOTIDE SEQUENCE [LARGE SCALE GENOMIC DNA]</scope>
    <source>
        <strain evidence="2">JCM 17925</strain>
    </source>
</reference>
<evidence type="ECO:0000313" key="1">
    <source>
        <dbReference type="EMBL" id="GAA4415679.1"/>
    </source>
</evidence>
<proteinExistence type="predicted"/>
<sequence length="115" mass="13818">MALDPVKTLDIIELMENYIERIRPSQSIRDQLDIGYRIDNQSIILFEIRPSFMNPAVKLELDYAKTTFVKSENKWKVYWMRGNLKWTLYEPKPKVSNLKRFLELVDEDKYHCFKG</sequence>
<evidence type="ECO:0008006" key="3">
    <source>
        <dbReference type="Google" id="ProtNLM"/>
    </source>
</evidence>
<protein>
    <recommendedName>
        <fullName evidence="3">DUF3024 domain-containing protein</fullName>
    </recommendedName>
</protein>
<accession>A0ABP8KUV9</accession>
<dbReference type="EMBL" id="BAABHB010000013">
    <property type="protein sequence ID" value="GAA4415679.1"/>
    <property type="molecule type" value="Genomic_DNA"/>
</dbReference>
<dbReference type="Proteomes" id="UP001500936">
    <property type="component" value="Unassembled WGS sequence"/>
</dbReference>